<dbReference type="InterPro" id="IPR027417">
    <property type="entry name" value="P-loop_NTPase"/>
</dbReference>
<dbReference type="Pfam" id="PF00176">
    <property type="entry name" value="SNF2-rel_dom"/>
    <property type="match status" value="1"/>
</dbReference>
<dbReference type="InterPro" id="IPR001650">
    <property type="entry name" value="Helicase_C-like"/>
</dbReference>
<dbReference type="Proteomes" id="UP000262699">
    <property type="component" value="Unassembled WGS sequence"/>
</dbReference>
<dbReference type="Pfam" id="PF00271">
    <property type="entry name" value="Helicase_C"/>
    <property type="match status" value="1"/>
</dbReference>
<name>A0A3D0WGL6_9SPHN</name>
<comment type="caution">
    <text evidence="4">The sequence shown here is derived from an EMBL/GenBank/DDBJ whole genome shotgun (WGS) entry which is preliminary data.</text>
</comment>
<dbReference type="GO" id="GO:0004386">
    <property type="term" value="F:helicase activity"/>
    <property type="evidence" value="ECO:0007669"/>
    <property type="project" value="UniProtKB-KW"/>
</dbReference>
<evidence type="ECO:0000259" key="2">
    <source>
        <dbReference type="PROSITE" id="PS51192"/>
    </source>
</evidence>
<gene>
    <name evidence="4" type="ORF">DEP91_12210</name>
</gene>
<dbReference type="SMART" id="SM00487">
    <property type="entry name" value="DEXDc"/>
    <property type="match status" value="1"/>
</dbReference>
<dbReference type="InterPro" id="IPR014001">
    <property type="entry name" value="Helicase_ATP-bd"/>
</dbReference>
<dbReference type="CDD" id="cd18793">
    <property type="entry name" value="SF2_C_SNF"/>
    <property type="match status" value="1"/>
</dbReference>
<organism evidence="4 5">
    <name type="scientific">Sphingomonas bacterium</name>
    <dbReference type="NCBI Taxonomy" id="1895847"/>
    <lineage>
        <taxon>Bacteria</taxon>
        <taxon>Pseudomonadati</taxon>
        <taxon>Pseudomonadota</taxon>
        <taxon>Alphaproteobacteria</taxon>
        <taxon>Sphingomonadales</taxon>
        <taxon>Sphingomonadaceae</taxon>
        <taxon>Sphingomonas</taxon>
    </lineage>
</organism>
<dbReference type="EMBL" id="DOYJ01000345">
    <property type="protein sequence ID" value="HCB76913.1"/>
    <property type="molecule type" value="Genomic_DNA"/>
</dbReference>
<dbReference type="SMART" id="SM00490">
    <property type="entry name" value="HELICc"/>
    <property type="match status" value="1"/>
</dbReference>
<evidence type="ECO:0000259" key="3">
    <source>
        <dbReference type="PROSITE" id="PS51194"/>
    </source>
</evidence>
<keyword evidence="1" id="KW-0378">Hydrolase</keyword>
<dbReference type="InterPro" id="IPR000330">
    <property type="entry name" value="SNF2_N"/>
</dbReference>
<keyword evidence="4" id="KW-0067">ATP-binding</keyword>
<dbReference type="SUPFAM" id="SSF52540">
    <property type="entry name" value="P-loop containing nucleoside triphosphate hydrolases"/>
    <property type="match status" value="2"/>
</dbReference>
<dbReference type="PANTHER" id="PTHR10799">
    <property type="entry name" value="SNF2/RAD54 HELICASE FAMILY"/>
    <property type="match status" value="1"/>
</dbReference>
<keyword evidence="4" id="KW-0547">Nucleotide-binding</keyword>
<accession>A0A3D0WGL6</accession>
<proteinExistence type="predicted"/>
<dbReference type="PROSITE" id="PS51194">
    <property type="entry name" value="HELICASE_CTER"/>
    <property type="match status" value="1"/>
</dbReference>
<keyword evidence="4" id="KW-0347">Helicase</keyword>
<dbReference type="Gene3D" id="3.40.50.10810">
    <property type="entry name" value="Tandem AAA-ATPase domain"/>
    <property type="match status" value="1"/>
</dbReference>
<evidence type="ECO:0000313" key="5">
    <source>
        <dbReference type="Proteomes" id="UP000262699"/>
    </source>
</evidence>
<dbReference type="Gene3D" id="3.40.50.300">
    <property type="entry name" value="P-loop containing nucleotide triphosphate hydrolases"/>
    <property type="match status" value="1"/>
</dbReference>
<protein>
    <submittedName>
        <fullName evidence="4">ATP-dependent helicase</fullName>
    </submittedName>
</protein>
<dbReference type="GO" id="GO:0005524">
    <property type="term" value="F:ATP binding"/>
    <property type="evidence" value="ECO:0007669"/>
    <property type="project" value="InterPro"/>
</dbReference>
<dbReference type="InterPro" id="IPR049730">
    <property type="entry name" value="SNF2/RAD54-like_C"/>
</dbReference>
<reference evidence="4 5" key="1">
    <citation type="journal article" date="2018" name="Nat. Biotechnol.">
        <title>A standardized bacterial taxonomy based on genome phylogeny substantially revises the tree of life.</title>
        <authorList>
            <person name="Parks D.H."/>
            <person name="Chuvochina M."/>
            <person name="Waite D.W."/>
            <person name="Rinke C."/>
            <person name="Skarshewski A."/>
            <person name="Chaumeil P.A."/>
            <person name="Hugenholtz P."/>
        </authorList>
    </citation>
    <scope>NUCLEOTIDE SEQUENCE [LARGE SCALE GENOMIC DNA]</scope>
    <source>
        <strain evidence="4">UBA9015</strain>
    </source>
</reference>
<evidence type="ECO:0000256" key="1">
    <source>
        <dbReference type="ARBA" id="ARBA00022801"/>
    </source>
</evidence>
<sequence>MPDPIVRFEATGNVVTLVRETPSRLPFGSASVETIPVDQWVIARPAPATAAVARLLQAIEDGETAGDGRPMAIAEAERAVLHPAFIARLSDSEAVALGLPPATRLSLNLRSSGLIHKDGFRIETEWTRAGGVRERATVADGRLHHAGKEWRIPEPLFSTLRNVERVNAADEASVRQAALADLKASIGQDAAARIATDGHIDRLRLSYASGFSLVLRAGAGGFDFDPVLFGRERLEAAADGDPLDEDADSLLPPALAADFMRRFRSGDGTRSTYLLGDGSILYVDPQLTRVLGTVRRAQDADPDTRRAFAAAPERYIAEALQNAGEAPADAARLFVETQQFSERVAGIDLWRKPVLPWIKPKPSSWLPERFGLRIGDGDDARTITISPERIEEATAAAANAVREARASFQFEGETIPATQATVAALTSLSELTAAARTATRASDNEDEPPAPLRQRYFLQVRDNLDDLSYSPLTGTAAPAAAAPPAELPASLRSAPKPHQVTGFRWLADCWRANMPGALLADDMGLGKTYQALAFLAWIREQQVHPAPVLIVAPTGLLANWRAEIRQHLEPDALGSVIGAYGRELGALRGGAGRDIDSGASALDPAAWEHAGIVLTTYETMRDYHLSFARLRFSAILYDEAQKLKNAASQITRAAKTLNARFSLAMTGTPVENRLQDLWSIFDVVHPGLLGSSKAFEQSYPPEPKPLEALRARLTEPQGATPLVLLRRLKEECLGSLPRKIVRAMPMPMPPRQVAAYDRAVHQALAVKGTGERGRMLEVLAALRGVSLHPVHPGEADGAAAYWTDSARLCVLFEVLDQIAARGEKVLIFCESLAMQALLGAEIRRRFDLAHVVPRIHGGVAGDARQREVDAFQRRGPGFDAMILSPKAGGVGLTLTAANHVVHLSRWWNPAVEDQATDRAFRIGQTRDVTVYLPQSVHPDPAIADTSFDLKLHALMERKRALSRGLFAATEEAGDAAELFDAVVTEAAPI</sequence>
<dbReference type="AlphaFoldDB" id="A0A3D0WGL6"/>
<dbReference type="PROSITE" id="PS51192">
    <property type="entry name" value="HELICASE_ATP_BIND_1"/>
    <property type="match status" value="1"/>
</dbReference>
<dbReference type="InterPro" id="IPR038718">
    <property type="entry name" value="SNF2-like_sf"/>
</dbReference>
<feature type="non-terminal residue" evidence="4">
    <location>
        <position position="989"/>
    </location>
</feature>
<dbReference type="GO" id="GO:0016787">
    <property type="term" value="F:hydrolase activity"/>
    <property type="evidence" value="ECO:0007669"/>
    <property type="project" value="UniProtKB-KW"/>
</dbReference>
<evidence type="ECO:0000313" key="4">
    <source>
        <dbReference type="EMBL" id="HCB76913.1"/>
    </source>
</evidence>
<feature type="domain" description="Helicase ATP-binding" evidence="2">
    <location>
        <begin position="508"/>
        <end position="687"/>
    </location>
</feature>
<feature type="domain" description="Helicase C-terminal" evidence="3">
    <location>
        <begin position="810"/>
        <end position="973"/>
    </location>
</feature>